<comment type="caution">
    <text evidence="3">The sequence shown here is derived from an EMBL/GenBank/DDBJ whole genome shotgun (WGS) entry which is preliminary data.</text>
</comment>
<feature type="region of interest" description="Disordered" evidence="1">
    <location>
        <begin position="158"/>
        <end position="191"/>
    </location>
</feature>
<keyword evidence="2" id="KW-1133">Transmembrane helix</keyword>
<keyword evidence="2" id="KW-0472">Membrane</keyword>
<keyword evidence="4" id="KW-1185">Reference proteome</keyword>
<feature type="compositionally biased region" description="Pro residues" evidence="1">
    <location>
        <begin position="164"/>
        <end position="186"/>
    </location>
</feature>
<evidence type="ECO:0000313" key="3">
    <source>
        <dbReference type="EMBL" id="KAG8224107.1"/>
    </source>
</evidence>
<reference evidence="3" key="1">
    <citation type="submission" date="2013-04" db="EMBL/GenBank/DDBJ databases">
        <authorList>
            <person name="Qu J."/>
            <person name="Murali S.C."/>
            <person name="Bandaranaike D."/>
            <person name="Bellair M."/>
            <person name="Blankenburg K."/>
            <person name="Chao H."/>
            <person name="Dinh H."/>
            <person name="Doddapaneni H."/>
            <person name="Downs B."/>
            <person name="Dugan-Rocha S."/>
            <person name="Elkadiri S."/>
            <person name="Gnanaolivu R.D."/>
            <person name="Hernandez B."/>
            <person name="Javaid M."/>
            <person name="Jayaseelan J.C."/>
            <person name="Lee S."/>
            <person name="Li M."/>
            <person name="Ming W."/>
            <person name="Munidasa M."/>
            <person name="Muniz J."/>
            <person name="Nguyen L."/>
            <person name="Ongeri F."/>
            <person name="Osuji N."/>
            <person name="Pu L.-L."/>
            <person name="Puazo M."/>
            <person name="Qu C."/>
            <person name="Quiroz J."/>
            <person name="Raj R."/>
            <person name="Weissenberger G."/>
            <person name="Xin Y."/>
            <person name="Zou X."/>
            <person name="Han Y."/>
            <person name="Richards S."/>
            <person name="Worley K."/>
            <person name="Muzny D."/>
            <person name="Gibbs R."/>
        </authorList>
    </citation>
    <scope>NUCLEOTIDE SEQUENCE</scope>
    <source>
        <strain evidence="3">Sampled in the wild</strain>
    </source>
</reference>
<dbReference type="AlphaFoldDB" id="A0A8K0NWC8"/>
<organism evidence="3 4">
    <name type="scientific">Ladona fulva</name>
    <name type="common">Scarce chaser dragonfly</name>
    <name type="synonym">Libellula fulva</name>
    <dbReference type="NCBI Taxonomy" id="123851"/>
    <lineage>
        <taxon>Eukaryota</taxon>
        <taxon>Metazoa</taxon>
        <taxon>Ecdysozoa</taxon>
        <taxon>Arthropoda</taxon>
        <taxon>Hexapoda</taxon>
        <taxon>Insecta</taxon>
        <taxon>Pterygota</taxon>
        <taxon>Palaeoptera</taxon>
        <taxon>Odonata</taxon>
        <taxon>Epiprocta</taxon>
        <taxon>Anisoptera</taxon>
        <taxon>Libelluloidea</taxon>
        <taxon>Libellulidae</taxon>
        <taxon>Ladona</taxon>
    </lineage>
</organism>
<reference evidence="3" key="2">
    <citation type="submission" date="2017-10" db="EMBL/GenBank/DDBJ databases">
        <title>Ladona fulva Genome sequencing and assembly.</title>
        <authorList>
            <person name="Murali S."/>
            <person name="Richards S."/>
            <person name="Bandaranaike D."/>
            <person name="Bellair M."/>
            <person name="Blankenburg K."/>
            <person name="Chao H."/>
            <person name="Dinh H."/>
            <person name="Doddapaneni H."/>
            <person name="Dugan-Rocha S."/>
            <person name="Elkadiri S."/>
            <person name="Gnanaolivu R."/>
            <person name="Hernandez B."/>
            <person name="Skinner E."/>
            <person name="Javaid M."/>
            <person name="Lee S."/>
            <person name="Li M."/>
            <person name="Ming W."/>
            <person name="Munidasa M."/>
            <person name="Muniz J."/>
            <person name="Nguyen L."/>
            <person name="Hughes D."/>
            <person name="Osuji N."/>
            <person name="Pu L.-L."/>
            <person name="Puazo M."/>
            <person name="Qu C."/>
            <person name="Quiroz J."/>
            <person name="Raj R."/>
            <person name="Weissenberger G."/>
            <person name="Xin Y."/>
            <person name="Zou X."/>
            <person name="Han Y."/>
            <person name="Worley K."/>
            <person name="Muzny D."/>
            <person name="Gibbs R."/>
        </authorList>
    </citation>
    <scope>NUCLEOTIDE SEQUENCE</scope>
    <source>
        <strain evidence="3">Sampled in the wild</strain>
    </source>
</reference>
<evidence type="ECO:0000256" key="1">
    <source>
        <dbReference type="SAM" id="MobiDB-lite"/>
    </source>
</evidence>
<keyword evidence="2" id="KW-0812">Transmembrane</keyword>
<proteinExistence type="predicted"/>
<sequence length="264" mass="28649">MEQEENILIKNTAFIYLPKISDKEILSSGFLTYINSYVFIHLIQSSEGLPRALVSVPRTKIVEGVDVVAVVVVVELVPVVVVAAVVAPGTPKAGTGPRPILKQKKSREQPASAAQCLAEFVGEHSMLEDLPLGFSAICCIKLCIPGVLSRPPVLPPGAFEPERPPLPSEEPALPLPPPPPPPPPPGDHGFPDAPRYKNIFLSPGMDSRFDMALSWLLISSCNIEGFLASSIACRSRSGLFRVHVMGSNNDDIYITDYYYILPKQ</sequence>
<name>A0A8K0NWC8_LADFU</name>
<gene>
    <name evidence="3" type="ORF">J437_LFUL001801</name>
</gene>
<dbReference type="Proteomes" id="UP000792457">
    <property type="component" value="Unassembled WGS sequence"/>
</dbReference>
<dbReference type="EMBL" id="KZ308184">
    <property type="protein sequence ID" value="KAG8224107.1"/>
    <property type="molecule type" value="Genomic_DNA"/>
</dbReference>
<feature type="transmembrane region" description="Helical" evidence="2">
    <location>
        <begin position="64"/>
        <end position="87"/>
    </location>
</feature>
<protein>
    <submittedName>
        <fullName evidence="3">Uncharacterized protein</fullName>
    </submittedName>
</protein>
<evidence type="ECO:0000256" key="2">
    <source>
        <dbReference type="SAM" id="Phobius"/>
    </source>
</evidence>
<accession>A0A8K0NWC8</accession>
<evidence type="ECO:0000313" key="4">
    <source>
        <dbReference type="Proteomes" id="UP000792457"/>
    </source>
</evidence>